<keyword evidence="1" id="KW-1133">Transmembrane helix</keyword>
<name>A0A832QD20_9BACT</name>
<organism evidence="3 4">
    <name type="scientific">Candidatus Dojkabacteria bacterium</name>
    <dbReference type="NCBI Taxonomy" id="2099670"/>
    <lineage>
        <taxon>Bacteria</taxon>
        <taxon>Candidatus Dojkabacteria</taxon>
    </lineage>
</organism>
<sequence>MKKLLLFIIPFLVFCFFTTSVLADGFTNSGDNEQNLFYSTIAYSIDSLSLPESSSSHGGIEYDLANVVGSMTGQVHWDLWMLKEPGYPFRKGTDGTYVAVPPGSVVDVTYFYSNQTGHTVFIPEVDVAYTRNEPVEESFFTDFASFENGEGDLNSLDLLNMGQTVIRNGVLRRYSGVGNVEYTHHGKKHLDKLHIKNPIYLIDAFAQEEGDSYQVSVRLRNVGSDKLNRVYLKHKDFFGVASLEPQEDANFIYYLPKENIEEDGTFGSFTVEVPDSSKRCSVFGNNFSYNFNVDSVSVFSARMDGGLVSGWMLAEPKEAFCIERIPFKMTSSPVMLVEEGDNSNVEELSPEVEEESEQVNILDEDKKILGISSSLKELPKTGIDNTYLIYPTLLLLVVDIFLWYSVLRKRFKKRVYGSRNIFTKLCTKGSKNSVKGRF</sequence>
<evidence type="ECO:0000256" key="2">
    <source>
        <dbReference type="SAM" id="SignalP"/>
    </source>
</evidence>
<comment type="caution">
    <text evidence="3">The sequence shown here is derived from an EMBL/GenBank/DDBJ whole genome shotgun (WGS) entry which is preliminary data.</text>
</comment>
<gene>
    <name evidence="3" type="ORF">GX533_00420</name>
</gene>
<keyword evidence="1" id="KW-0472">Membrane</keyword>
<keyword evidence="1" id="KW-0812">Transmembrane</keyword>
<reference evidence="3 4" key="1">
    <citation type="journal article" date="2020" name="Biotechnol. Biofuels">
        <title>New insights from the biogas microbiome by comprehensive genome-resolved metagenomics of nearly 1600 species originating from multiple anaerobic digesters.</title>
        <authorList>
            <person name="Campanaro S."/>
            <person name="Treu L."/>
            <person name="Rodriguez-R L.M."/>
            <person name="Kovalovszki A."/>
            <person name="Ziels R.M."/>
            <person name="Maus I."/>
            <person name="Zhu X."/>
            <person name="Kougias P.G."/>
            <person name="Basile A."/>
            <person name="Luo G."/>
            <person name="Schluter A."/>
            <person name="Konstantinidis K.T."/>
            <person name="Angelidaki I."/>
        </authorList>
    </citation>
    <scope>NUCLEOTIDE SEQUENCE [LARGE SCALE GENOMIC DNA]</scope>
    <source>
        <strain evidence="3">AS05jafATM_89</strain>
    </source>
</reference>
<evidence type="ECO:0008006" key="5">
    <source>
        <dbReference type="Google" id="ProtNLM"/>
    </source>
</evidence>
<accession>A0A832QD20</accession>
<proteinExistence type="predicted"/>
<dbReference type="EMBL" id="DUTP01000001">
    <property type="protein sequence ID" value="HHX99141.1"/>
    <property type="molecule type" value="Genomic_DNA"/>
</dbReference>
<feature type="signal peptide" evidence="2">
    <location>
        <begin position="1"/>
        <end position="23"/>
    </location>
</feature>
<evidence type="ECO:0000313" key="3">
    <source>
        <dbReference type="EMBL" id="HHX99141.1"/>
    </source>
</evidence>
<protein>
    <recommendedName>
        <fullName evidence="5">DUF916 domain-containing protein</fullName>
    </recommendedName>
</protein>
<dbReference type="AlphaFoldDB" id="A0A832QD20"/>
<evidence type="ECO:0000256" key="1">
    <source>
        <dbReference type="SAM" id="Phobius"/>
    </source>
</evidence>
<dbReference type="Proteomes" id="UP000576550">
    <property type="component" value="Unassembled WGS sequence"/>
</dbReference>
<feature type="transmembrane region" description="Helical" evidence="1">
    <location>
        <begin position="387"/>
        <end position="407"/>
    </location>
</feature>
<evidence type="ECO:0000313" key="4">
    <source>
        <dbReference type="Proteomes" id="UP000576550"/>
    </source>
</evidence>
<keyword evidence="2" id="KW-0732">Signal</keyword>
<feature type="chain" id="PRO_5032471130" description="DUF916 domain-containing protein" evidence="2">
    <location>
        <begin position="24"/>
        <end position="438"/>
    </location>
</feature>